<dbReference type="Gene3D" id="3.40.50.1820">
    <property type="entry name" value="alpha/beta hydrolase"/>
    <property type="match status" value="1"/>
</dbReference>
<dbReference type="PROSITE" id="PS51257">
    <property type="entry name" value="PROKAR_LIPOPROTEIN"/>
    <property type="match status" value="1"/>
</dbReference>
<dbReference type="GO" id="GO:0004806">
    <property type="term" value="F:triacylglycerol lipase activity"/>
    <property type="evidence" value="ECO:0007669"/>
    <property type="project" value="TreeGrafter"/>
</dbReference>
<proteinExistence type="inferred from homology"/>
<organism evidence="5 6">
    <name type="scientific">Aureitalea marina</name>
    <dbReference type="NCBI Taxonomy" id="930804"/>
    <lineage>
        <taxon>Bacteria</taxon>
        <taxon>Pseudomonadati</taxon>
        <taxon>Bacteroidota</taxon>
        <taxon>Flavobacteriia</taxon>
        <taxon>Flavobacteriales</taxon>
        <taxon>Flavobacteriaceae</taxon>
        <taxon>Aureitalea</taxon>
    </lineage>
</organism>
<protein>
    <recommendedName>
        <fullName evidence="4">BD-FAE-like domain-containing protein</fullName>
    </recommendedName>
</protein>
<feature type="domain" description="BD-FAE-like" evidence="4">
    <location>
        <begin position="358"/>
        <end position="466"/>
    </location>
</feature>
<dbReference type="EMBL" id="MQUB01000001">
    <property type="protein sequence ID" value="PQB05724.1"/>
    <property type="molecule type" value="Genomic_DNA"/>
</dbReference>
<sequence length="588" mass="66989">MKVPSSIIILLFAVVFFSCNHEQQSPTFVITGKTSPGWSNTVNLRHGSISLAESWSGQTDSRDSIITLQEDGTFHLKVSLDQARLYSFEHQDQKVEFIASPGDSIHIDLTANTVFSGTNSDQNNHLNAMNAEVDKIENYIVSNQRVFFADTLGRYNANIDSLRSAYLSMNDRFKASNELPQEYQQKILKEIEYRSKFYKIIYPAVHEMYTGDTIQIDQSFYDQITTGSFDDPEFLKLNNYVLFLDRYADIMSAGDLRFRNFYDAGIQKIKPKYWAIQGLDAKQDIKDYLTYEHLRKSIGNYGISYLGDIMTNYKDSSKDSELKEELLKMYDEAQQRRSEPDTIVIYRNVNDIQLEAHIFYPEGHKSADMRPVYAFFHGGGWATGIPEWGYTNCKRYSKKGMVAVSFEYRLIDIHGSNIIDCVQDANSAIVWLRKEAKNLGIDPDKVISAGFSAGGHIAASTAILDQWTIEDPSGFNSIPNAYITHSASYDTTKSNFFRRQSNGDAESISTHHNVKPNLPPSISFHGTRDHLAPINEFTAYRDKMEQMGNDFEYKIFEGIGHFFTDPVARAEVAELTDAFLVKLEYIQE</sequence>
<dbReference type="InterPro" id="IPR029058">
    <property type="entry name" value="AB_hydrolase_fold"/>
</dbReference>
<keyword evidence="2" id="KW-0378">Hydrolase</keyword>
<gene>
    <name evidence="5" type="ORF">BST85_13065</name>
</gene>
<evidence type="ECO:0000256" key="2">
    <source>
        <dbReference type="ARBA" id="ARBA00022801"/>
    </source>
</evidence>
<evidence type="ECO:0000313" key="6">
    <source>
        <dbReference type="Proteomes" id="UP000239800"/>
    </source>
</evidence>
<dbReference type="SUPFAM" id="SSF53474">
    <property type="entry name" value="alpha/beta-Hydrolases"/>
    <property type="match status" value="1"/>
</dbReference>
<dbReference type="InterPro" id="IPR050300">
    <property type="entry name" value="GDXG_lipolytic_enzyme"/>
</dbReference>
<dbReference type="PANTHER" id="PTHR48081">
    <property type="entry name" value="AB HYDROLASE SUPERFAMILY PROTEIN C4A8.06C"/>
    <property type="match status" value="1"/>
</dbReference>
<keyword evidence="3" id="KW-0732">Signal</keyword>
<name>A0A2S7KSX4_9FLAO</name>
<dbReference type="Proteomes" id="UP000239800">
    <property type="component" value="Unassembled WGS sequence"/>
</dbReference>
<feature type="chain" id="PRO_5015665409" description="BD-FAE-like domain-containing protein" evidence="3">
    <location>
        <begin position="21"/>
        <end position="588"/>
    </location>
</feature>
<dbReference type="PANTHER" id="PTHR48081:SF30">
    <property type="entry name" value="ACETYL-HYDROLASE LIPR-RELATED"/>
    <property type="match status" value="1"/>
</dbReference>
<evidence type="ECO:0000256" key="1">
    <source>
        <dbReference type="ARBA" id="ARBA00010515"/>
    </source>
</evidence>
<dbReference type="RefSeq" id="WP_104813672.1">
    <property type="nucleotide sequence ID" value="NZ_MQUB01000001.1"/>
</dbReference>
<evidence type="ECO:0000256" key="3">
    <source>
        <dbReference type="SAM" id="SignalP"/>
    </source>
</evidence>
<keyword evidence="6" id="KW-1185">Reference proteome</keyword>
<dbReference type="Pfam" id="PF20434">
    <property type="entry name" value="BD-FAE"/>
    <property type="match status" value="1"/>
</dbReference>
<reference evidence="5 6" key="1">
    <citation type="submission" date="2016-11" db="EMBL/GenBank/DDBJ databases">
        <title>Trade-off between light-utilization and light-protection in marine flavobacteria.</title>
        <authorList>
            <person name="Kumagai Y."/>
        </authorList>
    </citation>
    <scope>NUCLEOTIDE SEQUENCE [LARGE SCALE GENOMIC DNA]</scope>
    <source>
        <strain evidence="5 6">NBRC 107741</strain>
    </source>
</reference>
<dbReference type="OrthoDB" id="9796689at2"/>
<comment type="caution">
    <text evidence="5">The sequence shown here is derived from an EMBL/GenBank/DDBJ whole genome shotgun (WGS) entry which is preliminary data.</text>
</comment>
<accession>A0A2S7KSX4</accession>
<dbReference type="InterPro" id="IPR049492">
    <property type="entry name" value="BD-FAE-like_dom"/>
</dbReference>
<evidence type="ECO:0000259" key="4">
    <source>
        <dbReference type="Pfam" id="PF20434"/>
    </source>
</evidence>
<comment type="similarity">
    <text evidence="1">Belongs to the 'GDXG' lipolytic enzyme family.</text>
</comment>
<evidence type="ECO:0000313" key="5">
    <source>
        <dbReference type="EMBL" id="PQB05724.1"/>
    </source>
</evidence>
<dbReference type="AlphaFoldDB" id="A0A2S7KSX4"/>
<feature type="signal peptide" evidence="3">
    <location>
        <begin position="1"/>
        <end position="20"/>
    </location>
</feature>